<gene>
    <name evidence="3" type="ORF">DI536_23805</name>
</gene>
<dbReference type="AlphaFoldDB" id="A0A2W5T4K1"/>
<evidence type="ECO:0000259" key="2">
    <source>
        <dbReference type="Pfam" id="PF08327"/>
    </source>
</evidence>
<dbReference type="InterPro" id="IPR023393">
    <property type="entry name" value="START-like_dom_sf"/>
</dbReference>
<evidence type="ECO:0000313" key="4">
    <source>
        <dbReference type="Proteomes" id="UP000249061"/>
    </source>
</evidence>
<dbReference type="Gene3D" id="3.30.530.20">
    <property type="match status" value="1"/>
</dbReference>
<evidence type="ECO:0000313" key="3">
    <source>
        <dbReference type="EMBL" id="PZR08917.1"/>
    </source>
</evidence>
<dbReference type="EMBL" id="QFQP01000023">
    <property type="protein sequence ID" value="PZR08917.1"/>
    <property type="molecule type" value="Genomic_DNA"/>
</dbReference>
<organism evidence="3 4">
    <name type="scientific">Archangium gephyra</name>
    <dbReference type="NCBI Taxonomy" id="48"/>
    <lineage>
        <taxon>Bacteria</taxon>
        <taxon>Pseudomonadati</taxon>
        <taxon>Myxococcota</taxon>
        <taxon>Myxococcia</taxon>
        <taxon>Myxococcales</taxon>
        <taxon>Cystobacterineae</taxon>
        <taxon>Archangiaceae</taxon>
        <taxon>Archangium</taxon>
    </lineage>
</organism>
<dbReference type="InterPro" id="IPR013538">
    <property type="entry name" value="ASHA1/2-like_C"/>
</dbReference>
<sequence>MTVLHASFTIERTLAKHSVDRVFEAFKNPEKRRRWFVEGEGFTIHDYTLDFRVGAREGGSFSFGDGPTVTNDTYYLDIVEPQRLVFAYAMTVGGKPLSSSLTTIQFEKHGAGTKLTYTEQGAFIDGTPDDVKNREAGTGELLGALEKELNR</sequence>
<dbReference type="Proteomes" id="UP000249061">
    <property type="component" value="Unassembled WGS sequence"/>
</dbReference>
<evidence type="ECO:0000256" key="1">
    <source>
        <dbReference type="ARBA" id="ARBA00006817"/>
    </source>
</evidence>
<dbReference type="SUPFAM" id="SSF55961">
    <property type="entry name" value="Bet v1-like"/>
    <property type="match status" value="1"/>
</dbReference>
<name>A0A2W5T4K1_9BACT</name>
<comment type="caution">
    <text evidence="3">The sequence shown here is derived from an EMBL/GenBank/DDBJ whole genome shotgun (WGS) entry which is preliminary data.</text>
</comment>
<protein>
    <submittedName>
        <fullName evidence="3">Polyketide cyclase</fullName>
    </submittedName>
</protein>
<comment type="similarity">
    <text evidence="1">Belongs to the AHA1 family.</text>
</comment>
<dbReference type="CDD" id="cd08900">
    <property type="entry name" value="SRPBCC_CalC_Aha1-like_7"/>
    <property type="match status" value="1"/>
</dbReference>
<feature type="domain" description="Activator of Hsp90 ATPase homologue 1/2-like C-terminal" evidence="2">
    <location>
        <begin position="17"/>
        <end position="149"/>
    </location>
</feature>
<reference evidence="3 4" key="1">
    <citation type="submission" date="2017-08" db="EMBL/GenBank/DDBJ databases">
        <title>Infants hospitalized years apart are colonized by the same room-sourced microbial strains.</title>
        <authorList>
            <person name="Brooks B."/>
            <person name="Olm M.R."/>
            <person name="Firek B.A."/>
            <person name="Baker R."/>
            <person name="Thomas B.C."/>
            <person name="Morowitz M.J."/>
            <person name="Banfield J.F."/>
        </authorList>
    </citation>
    <scope>NUCLEOTIDE SEQUENCE [LARGE SCALE GENOMIC DNA]</scope>
    <source>
        <strain evidence="3">S2_003_000_R2_14</strain>
    </source>
</reference>
<dbReference type="Pfam" id="PF08327">
    <property type="entry name" value="AHSA1"/>
    <property type="match status" value="1"/>
</dbReference>
<proteinExistence type="inferred from homology"/>
<accession>A0A2W5T4K1</accession>